<evidence type="ECO:0000313" key="1">
    <source>
        <dbReference type="EnsemblPlants" id="OB06G28470.1"/>
    </source>
</evidence>
<reference evidence="1" key="1">
    <citation type="journal article" date="2013" name="Nat. Commun.">
        <title>Whole-genome sequencing of Oryza brachyantha reveals mechanisms underlying Oryza genome evolution.</title>
        <authorList>
            <person name="Chen J."/>
            <person name="Huang Q."/>
            <person name="Gao D."/>
            <person name="Wang J."/>
            <person name="Lang Y."/>
            <person name="Liu T."/>
            <person name="Li B."/>
            <person name="Bai Z."/>
            <person name="Luis Goicoechea J."/>
            <person name="Liang C."/>
            <person name="Chen C."/>
            <person name="Zhang W."/>
            <person name="Sun S."/>
            <person name="Liao Y."/>
            <person name="Zhang X."/>
            <person name="Yang L."/>
            <person name="Song C."/>
            <person name="Wang M."/>
            <person name="Shi J."/>
            <person name="Liu G."/>
            <person name="Liu J."/>
            <person name="Zhou H."/>
            <person name="Zhou W."/>
            <person name="Yu Q."/>
            <person name="An N."/>
            <person name="Chen Y."/>
            <person name="Cai Q."/>
            <person name="Wang B."/>
            <person name="Liu B."/>
            <person name="Min J."/>
            <person name="Huang Y."/>
            <person name="Wu H."/>
            <person name="Li Z."/>
            <person name="Zhang Y."/>
            <person name="Yin Y."/>
            <person name="Song W."/>
            <person name="Jiang J."/>
            <person name="Jackson S.A."/>
            <person name="Wing R.A."/>
            <person name="Wang J."/>
            <person name="Chen M."/>
        </authorList>
    </citation>
    <scope>NUCLEOTIDE SEQUENCE [LARGE SCALE GENOMIC DNA]</scope>
    <source>
        <strain evidence="1">cv. IRGC 101232</strain>
    </source>
</reference>
<reference evidence="1" key="2">
    <citation type="submission" date="2013-04" db="UniProtKB">
        <authorList>
            <consortium name="EnsemblPlants"/>
        </authorList>
    </citation>
    <scope>IDENTIFICATION</scope>
</reference>
<dbReference type="HOGENOM" id="CLU_2744079_0_0_1"/>
<organism evidence="1">
    <name type="scientific">Oryza brachyantha</name>
    <name type="common">malo sina</name>
    <dbReference type="NCBI Taxonomy" id="4533"/>
    <lineage>
        <taxon>Eukaryota</taxon>
        <taxon>Viridiplantae</taxon>
        <taxon>Streptophyta</taxon>
        <taxon>Embryophyta</taxon>
        <taxon>Tracheophyta</taxon>
        <taxon>Spermatophyta</taxon>
        <taxon>Magnoliopsida</taxon>
        <taxon>Liliopsida</taxon>
        <taxon>Poales</taxon>
        <taxon>Poaceae</taxon>
        <taxon>BOP clade</taxon>
        <taxon>Oryzoideae</taxon>
        <taxon>Oryzeae</taxon>
        <taxon>Oryzinae</taxon>
        <taxon>Oryza</taxon>
    </lineage>
</organism>
<name>J3MFQ3_ORYBR</name>
<dbReference type="Gramene" id="OB06G28470.1">
    <property type="protein sequence ID" value="OB06G28470.1"/>
    <property type="gene ID" value="OB06G28470"/>
</dbReference>
<sequence length="71" mass="8100">MVSCAMRFSALTTTMDSDRGSFERGEEGSLMTGSSFISRCECVTKILLLMNCGVLDCWHDYPPTREKVRRW</sequence>
<protein>
    <submittedName>
        <fullName evidence="1">Uncharacterized protein</fullName>
    </submittedName>
</protein>
<proteinExistence type="predicted"/>
<dbReference type="EnsemblPlants" id="OB06G28470.1">
    <property type="protein sequence ID" value="OB06G28470.1"/>
    <property type="gene ID" value="OB06G28470"/>
</dbReference>
<evidence type="ECO:0000313" key="2">
    <source>
        <dbReference type="Proteomes" id="UP000006038"/>
    </source>
</evidence>
<keyword evidence="2" id="KW-1185">Reference proteome</keyword>
<dbReference type="Proteomes" id="UP000006038">
    <property type="component" value="Chromosome 6"/>
</dbReference>
<accession>J3MFQ3</accession>
<dbReference type="AlphaFoldDB" id="J3MFQ3"/>